<keyword evidence="1 4" id="KW-0645">Protease</keyword>
<dbReference type="GO" id="GO:0008233">
    <property type="term" value="F:peptidase activity"/>
    <property type="evidence" value="ECO:0007669"/>
    <property type="project" value="UniProtKB-KW"/>
</dbReference>
<dbReference type="SUPFAM" id="SSF50494">
    <property type="entry name" value="Trypsin-like serine proteases"/>
    <property type="match status" value="1"/>
</dbReference>
<dbReference type="GO" id="GO:0006508">
    <property type="term" value="P:proteolysis"/>
    <property type="evidence" value="ECO:0007669"/>
    <property type="project" value="UniProtKB-KW"/>
</dbReference>
<sequence length="397" mass="41474">MPLTAAAVVIGIEMLEQPWLRSMVVAAEPTTATSTSDAPTETYTHPPEGGPSVTPDIAEPDFSELFAEVSSGVVPIYAVVCGGPGSGTGFLIDPNTVVTAEHVVHGAVAASVQVDGVPYAADVIGVDVGADLAVLELRSPAAGHVLRFANADPERGDPVAALGYPDGDPLRLTEGTVAAVDKSEMIEGTMFHDLVESDATARGGNSGGPLIDKNGDVVGVLIAGQKPPGERSLAVQASTAEPTVTNPAGLHAPAHCDHQPLGPEDEAVAGLPDESAVGTEIATTVARYFVGINTGNYWQAYEQLSPRLRSGSTYEAFAHDVSTSYDYGFEVRDAQLSLARPKVTLEFVSLQAPEFGPSGESCTMWLLEYEFVRTANGRFLIDEVNPPADATAHRPCR</sequence>
<proteinExistence type="predicted"/>
<organism evidence="4 5">
    <name type="scientific">Haloechinothrix salitolerans</name>
    <dbReference type="NCBI Taxonomy" id="926830"/>
    <lineage>
        <taxon>Bacteria</taxon>
        <taxon>Bacillati</taxon>
        <taxon>Actinomycetota</taxon>
        <taxon>Actinomycetes</taxon>
        <taxon>Pseudonocardiales</taxon>
        <taxon>Pseudonocardiaceae</taxon>
        <taxon>Haloechinothrix</taxon>
    </lineage>
</organism>
<dbReference type="Pfam" id="PF13365">
    <property type="entry name" value="Trypsin_2"/>
    <property type="match status" value="1"/>
</dbReference>
<dbReference type="Proteomes" id="UP001596337">
    <property type="component" value="Unassembled WGS sequence"/>
</dbReference>
<feature type="compositionally biased region" description="Low complexity" evidence="3">
    <location>
        <begin position="30"/>
        <end position="42"/>
    </location>
</feature>
<dbReference type="PANTHER" id="PTHR43343">
    <property type="entry name" value="PEPTIDASE S12"/>
    <property type="match status" value="1"/>
</dbReference>
<evidence type="ECO:0000313" key="5">
    <source>
        <dbReference type="Proteomes" id="UP001596337"/>
    </source>
</evidence>
<evidence type="ECO:0000256" key="3">
    <source>
        <dbReference type="SAM" id="MobiDB-lite"/>
    </source>
</evidence>
<dbReference type="InterPro" id="IPR051201">
    <property type="entry name" value="Chloro_Bact_Ser_Proteases"/>
</dbReference>
<gene>
    <name evidence="4" type="ORF">ACFQGD_10585</name>
</gene>
<keyword evidence="2" id="KW-0378">Hydrolase</keyword>
<feature type="region of interest" description="Disordered" evidence="3">
    <location>
        <begin position="30"/>
        <end position="55"/>
    </location>
</feature>
<accession>A0ABW2BX20</accession>
<keyword evidence="5" id="KW-1185">Reference proteome</keyword>
<name>A0ABW2BX20_9PSEU</name>
<dbReference type="Gene3D" id="2.40.10.120">
    <property type="match status" value="1"/>
</dbReference>
<dbReference type="EMBL" id="JBHSXX010000001">
    <property type="protein sequence ID" value="MFC6867597.1"/>
    <property type="molecule type" value="Genomic_DNA"/>
</dbReference>
<evidence type="ECO:0000313" key="4">
    <source>
        <dbReference type="EMBL" id="MFC6867597.1"/>
    </source>
</evidence>
<reference evidence="5" key="1">
    <citation type="journal article" date="2019" name="Int. J. Syst. Evol. Microbiol.">
        <title>The Global Catalogue of Microorganisms (GCM) 10K type strain sequencing project: providing services to taxonomists for standard genome sequencing and annotation.</title>
        <authorList>
            <consortium name="The Broad Institute Genomics Platform"/>
            <consortium name="The Broad Institute Genome Sequencing Center for Infectious Disease"/>
            <person name="Wu L."/>
            <person name="Ma J."/>
        </authorList>
    </citation>
    <scope>NUCLEOTIDE SEQUENCE [LARGE SCALE GENOMIC DNA]</scope>
    <source>
        <strain evidence="5">KCTC 32255</strain>
    </source>
</reference>
<dbReference type="InterPro" id="IPR001940">
    <property type="entry name" value="Peptidase_S1C"/>
</dbReference>
<protein>
    <submittedName>
        <fullName evidence="4">Serine protease</fullName>
    </submittedName>
</protein>
<evidence type="ECO:0000256" key="1">
    <source>
        <dbReference type="ARBA" id="ARBA00022670"/>
    </source>
</evidence>
<dbReference type="RefSeq" id="WP_390221037.1">
    <property type="nucleotide sequence ID" value="NZ_JBHSXX010000001.1"/>
</dbReference>
<comment type="caution">
    <text evidence="4">The sequence shown here is derived from an EMBL/GenBank/DDBJ whole genome shotgun (WGS) entry which is preliminary data.</text>
</comment>
<evidence type="ECO:0000256" key="2">
    <source>
        <dbReference type="ARBA" id="ARBA00022801"/>
    </source>
</evidence>
<dbReference type="PANTHER" id="PTHR43343:SF3">
    <property type="entry name" value="PROTEASE DO-LIKE 8, CHLOROPLASTIC"/>
    <property type="match status" value="1"/>
</dbReference>
<dbReference type="InterPro" id="IPR009003">
    <property type="entry name" value="Peptidase_S1_PA"/>
</dbReference>
<dbReference type="PRINTS" id="PR00834">
    <property type="entry name" value="PROTEASES2C"/>
</dbReference>